<sequence length="314" mass="34313">MRLPPYRLLVLGVLLGLGAACAPQRTPSTRLVIAVQPTLTAAEVQEKARPLEQYLEQRLGPGVDVEIYVPLSQAGVVEALRFGQAHVAFMGPFAGLLAVERANAQVVLAEVREVIHDTQKTEATYYYSYWVVPKDSPYASLTDLKGKRACFPSTISTSGYIGPMARLIELGLLPEPPAGQEVDPKAFFGQVLFAGGYGQCWEALKAGQVDVTVIAGDVPEKLYREVVANTRVLEQQGPLPSHVVVVSPALQEPLRSKVIEALMGLSAPEYRSLMRQFISGIFVGFQRTDAQTHLGALRDYVKRTHIAFSERITP</sequence>
<evidence type="ECO:0000256" key="3">
    <source>
        <dbReference type="SAM" id="SignalP"/>
    </source>
</evidence>
<dbReference type="EMBL" id="BEHY01000015">
    <property type="protein sequence ID" value="GBD08699.1"/>
    <property type="molecule type" value="Genomic_DNA"/>
</dbReference>
<dbReference type="PANTHER" id="PTHR35841:SF1">
    <property type="entry name" value="PHOSPHONATES-BINDING PERIPLASMIC PROTEIN"/>
    <property type="match status" value="1"/>
</dbReference>
<name>A0A2H5Y5H3_9CHLR</name>
<dbReference type="Proteomes" id="UP000236642">
    <property type="component" value="Unassembled WGS sequence"/>
</dbReference>
<dbReference type="SUPFAM" id="SSF53850">
    <property type="entry name" value="Periplasmic binding protein-like II"/>
    <property type="match status" value="1"/>
</dbReference>
<organism evidence="4 5">
    <name type="scientific">Candidatus Thermoflexus japonica</name>
    <dbReference type="NCBI Taxonomy" id="2035417"/>
    <lineage>
        <taxon>Bacteria</taxon>
        <taxon>Bacillati</taxon>
        <taxon>Chloroflexota</taxon>
        <taxon>Thermoflexia</taxon>
        <taxon>Thermoflexales</taxon>
        <taxon>Thermoflexaceae</taxon>
        <taxon>Thermoflexus</taxon>
    </lineage>
</organism>
<keyword evidence="2 3" id="KW-0732">Signal</keyword>
<dbReference type="NCBIfam" id="TIGR01098">
    <property type="entry name" value="3A0109s03R"/>
    <property type="match status" value="1"/>
</dbReference>
<comment type="caution">
    <text evidence="4">The sequence shown here is derived from an EMBL/GenBank/DDBJ whole genome shotgun (WGS) entry which is preliminary data.</text>
</comment>
<evidence type="ECO:0000256" key="2">
    <source>
        <dbReference type="ARBA" id="ARBA00022729"/>
    </source>
</evidence>
<evidence type="ECO:0000256" key="1">
    <source>
        <dbReference type="ARBA" id="ARBA00007162"/>
    </source>
</evidence>
<dbReference type="PANTHER" id="PTHR35841">
    <property type="entry name" value="PHOSPHONATES-BINDING PERIPLASMIC PROTEIN"/>
    <property type="match status" value="1"/>
</dbReference>
<dbReference type="Pfam" id="PF12974">
    <property type="entry name" value="Phosphonate-bd"/>
    <property type="match status" value="1"/>
</dbReference>
<proteinExistence type="inferred from homology"/>
<dbReference type="GO" id="GO:0055085">
    <property type="term" value="P:transmembrane transport"/>
    <property type="evidence" value="ECO:0007669"/>
    <property type="project" value="InterPro"/>
</dbReference>
<dbReference type="InterPro" id="IPR005770">
    <property type="entry name" value="PhnD"/>
</dbReference>
<dbReference type="CDD" id="cd01071">
    <property type="entry name" value="PBP2_PhnD_like"/>
    <property type="match status" value="1"/>
</dbReference>
<dbReference type="PROSITE" id="PS51257">
    <property type="entry name" value="PROKAR_LIPOPROTEIN"/>
    <property type="match status" value="1"/>
</dbReference>
<dbReference type="AlphaFoldDB" id="A0A2H5Y5H3"/>
<dbReference type="Gene3D" id="3.40.190.10">
    <property type="entry name" value="Periplasmic binding protein-like II"/>
    <property type="match status" value="2"/>
</dbReference>
<gene>
    <name evidence="4" type="primary">phnD_2</name>
    <name evidence="4" type="ORF">HRbin22_00940</name>
</gene>
<evidence type="ECO:0000313" key="5">
    <source>
        <dbReference type="Proteomes" id="UP000236642"/>
    </source>
</evidence>
<feature type="signal peptide" evidence="3">
    <location>
        <begin position="1"/>
        <end position="22"/>
    </location>
</feature>
<dbReference type="GO" id="GO:0043190">
    <property type="term" value="C:ATP-binding cassette (ABC) transporter complex"/>
    <property type="evidence" value="ECO:0007669"/>
    <property type="project" value="InterPro"/>
</dbReference>
<comment type="similarity">
    <text evidence="1">Belongs to the phosphate/phosphite/phosphonate binding protein family.</text>
</comment>
<evidence type="ECO:0000313" key="4">
    <source>
        <dbReference type="EMBL" id="GBD08699.1"/>
    </source>
</evidence>
<feature type="chain" id="PRO_5014152444" evidence="3">
    <location>
        <begin position="23"/>
        <end position="314"/>
    </location>
</feature>
<protein>
    <submittedName>
        <fullName evidence="4">Phosphate-import protein PhnD</fullName>
    </submittedName>
</protein>
<accession>A0A2H5Y5H3</accession>
<reference evidence="5" key="1">
    <citation type="submission" date="2017-09" db="EMBL/GenBank/DDBJ databases">
        <title>Metaegenomics of thermophilic ammonia-oxidizing enrichment culture.</title>
        <authorList>
            <person name="Kato S."/>
            <person name="Suzuki K."/>
        </authorList>
    </citation>
    <scope>NUCLEOTIDE SEQUENCE [LARGE SCALE GENOMIC DNA]</scope>
</reference>